<accession>A0A9I9D454</accession>
<dbReference type="EnsemblPlants" id="MELO3C012827.2.1">
    <property type="protein sequence ID" value="MELO3C012827.2.1"/>
    <property type="gene ID" value="MELO3C012827.2"/>
</dbReference>
<proteinExistence type="predicted"/>
<name>A0A9I9D454_CUCME</name>
<organism evidence="1">
    <name type="scientific">Cucumis melo</name>
    <name type="common">Muskmelon</name>
    <dbReference type="NCBI Taxonomy" id="3656"/>
    <lineage>
        <taxon>Eukaryota</taxon>
        <taxon>Viridiplantae</taxon>
        <taxon>Streptophyta</taxon>
        <taxon>Embryophyta</taxon>
        <taxon>Tracheophyta</taxon>
        <taxon>Spermatophyta</taxon>
        <taxon>Magnoliopsida</taxon>
        <taxon>eudicotyledons</taxon>
        <taxon>Gunneridae</taxon>
        <taxon>Pentapetalae</taxon>
        <taxon>rosids</taxon>
        <taxon>fabids</taxon>
        <taxon>Cucurbitales</taxon>
        <taxon>Cucurbitaceae</taxon>
        <taxon>Benincaseae</taxon>
        <taxon>Cucumis</taxon>
    </lineage>
</organism>
<dbReference type="AlphaFoldDB" id="A0A9I9D454"/>
<protein>
    <submittedName>
        <fullName evidence="1">Uncharacterized protein</fullName>
    </submittedName>
</protein>
<reference evidence="1" key="1">
    <citation type="submission" date="2023-03" db="UniProtKB">
        <authorList>
            <consortium name="EnsemblPlants"/>
        </authorList>
    </citation>
    <scope>IDENTIFICATION</scope>
</reference>
<sequence length="88" mass="9565">MAVCKQIRTACTYGLRGKGCTQLGKTKGRAMNAMVRALRIETDLASRTSLNDVSTNPRYNGLAVDDATERRIAADAWLKIEMTGSGSR</sequence>
<dbReference type="Gramene" id="MELO3C012827.2.1">
    <property type="protein sequence ID" value="MELO3C012827.2.1"/>
    <property type="gene ID" value="MELO3C012827.2"/>
</dbReference>
<evidence type="ECO:0000313" key="1">
    <source>
        <dbReference type="EnsemblPlants" id="MELO3C012827.2.1"/>
    </source>
</evidence>